<organism evidence="2 3">
    <name type="scientific">Marinobacter nauticus</name>
    <name type="common">Marinobacter hydrocarbonoclasticus</name>
    <name type="synonym">Marinobacter aquaeolei</name>
    <dbReference type="NCBI Taxonomy" id="2743"/>
    <lineage>
        <taxon>Bacteria</taxon>
        <taxon>Pseudomonadati</taxon>
        <taxon>Pseudomonadota</taxon>
        <taxon>Gammaproteobacteria</taxon>
        <taxon>Pseudomonadales</taxon>
        <taxon>Marinobacteraceae</taxon>
        <taxon>Marinobacter</taxon>
    </lineage>
</organism>
<dbReference type="AlphaFoldDB" id="A0A833JUA4"/>
<accession>A0A833JUA4</accession>
<protein>
    <submittedName>
        <fullName evidence="2">Pirin</fullName>
    </submittedName>
</protein>
<proteinExistence type="predicted"/>
<comment type="caution">
    <text evidence="2">The sequence shown here is derived from an EMBL/GenBank/DDBJ whole genome shotgun (WGS) entry which is preliminary data.</text>
</comment>
<dbReference type="SUPFAM" id="SSF51182">
    <property type="entry name" value="RmlC-like cupins"/>
    <property type="match status" value="1"/>
</dbReference>
<dbReference type="Proteomes" id="UP000469950">
    <property type="component" value="Unassembled WGS sequence"/>
</dbReference>
<evidence type="ECO:0000313" key="2">
    <source>
        <dbReference type="EMBL" id="KAE8546641.1"/>
    </source>
</evidence>
<evidence type="ECO:0000313" key="3">
    <source>
        <dbReference type="Proteomes" id="UP000469950"/>
    </source>
</evidence>
<dbReference type="InterPro" id="IPR008778">
    <property type="entry name" value="Pirin_C_dom"/>
</dbReference>
<name>A0A833JUA4_MARNT</name>
<reference evidence="2 3" key="1">
    <citation type="submission" date="2019-10" db="EMBL/GenBank/DDBJ databases">
        <title>Draft genome sequence of Marinobacter hydrocarbonoclasticus NCT7M from the microbiome of the marine copepod.</title>
        <authorList>
            <person name="Nuttall R."/>
            <person name="Sharma G."/>
            <person name="Moisander P."/>
        </authorList>
    </citation>
    <scope>NUCLEOTIDE SEQUENCE [LARGE SCALE GENOMIC DNA]</scope>
    <source>
        <strain evidence="2 3">NCT7M</strain>
    </source>
</reference>
<feature type="domain" description="Pirin C-terminal" evidence="1">
    <location>
        <begin position="2"/>
        <end position="57"/>
    </location>
</feature>
<dbReference type="Pfam" id="PF05726">
    <property type="entry name" value="Pirin_C"/>
    <property type="match status" value="1"/>
</dbReference>
<evidence type="ECO:0000259" key="1">
    <source>
        <dbReference type="Pfam" id="PF05726"/>
    </source>
</evidence>
<dbReference type="EMBL" id="WBMP01000003">
    <property type="protein sequence ID" value="KAE8546641.1"/>
    <property type="molecule type" value="Genomic_DNA"/>
</dbReference>
<dbReference type="InterPro" id="IPR011051">
    <property type="entry name" value="RmlC_Cupin_sf"/>
</dbReference>
<sequence length="72" mass="8295">MAILGMQQGIEVMALKESRIAIIGGEPFEPRRMNWNFISTSKERIDQARADWKAHRFPLIPGDDKEFIPLPE</sequence>
<gene>
    <name evidence="2" type="ORF">F6453_0882</name>
</gene>